<dbReference type="PANTHER" id="PTHR35130:SF1">
    <property type="entry name" value="MEDIATOR OF RNA POLYMERASE II TRANSCRIPTION SUBUNIT 16"/>
    <property type="match status" value="1"/>
</dbReference>
<evidence type="ECO:0008006" key="3">
    <source>
        <dbReference type="Google" id="ProtNLM"/>
    </source>
</evidence>
<dbReference type="PANTHER" id="PTHR35130">
    <property type="entry name" value="MEDIATOR OF RNA POLYMERASE II TRANSCRIPTION SUBUNIT 16"/>
    <property type="match status" value="1"/>
</dbReference>
<reference evidence="2" key="1">
    <citation type="journal article" date="2017" name="Front. Plant Sci.">
        <title>Climate Clever Clovers: New Paradigm to Reduce the Environmental Footprint of Ruminants by Breeding Low Methanogenic Forages Utilizing Haplotype Variation.</title>
        <authorList>
            <person name="Kaur P."/>
            <person name="Appels R."/>
            <person name="Bayer P.E."/>
            <person name="Keeble-Gagnere G."/>
            <person name="Wang J."/>
            <person name="Hirakawa H."/>
            <person name="Shirasawa K."/>
            <person name="Vercoe P."/>
            <person name="Stefanova K."/>
            <person name="Durmic Z."/>
            <person name="Nichols P."/>
            <person name="Revell C."/>
            <person name="Isobe S.N."/>
            <person name="Edwards D."/>
            <person name="Erskine W."/>
        </authorList>
    </citation>
    <scope>NUCLEOTIDE SEQUENCE [LARGE SCALE GENOMIC DNA]</scope>
    <source>
        <strain evidence="2">cv. Daliak</strain>
    </source>
</reference>
<sequence>MSPSVTCVGYLDTPQPVLLRCHNGLCHVEFPLFDCTLVARWPNFLCVCSVFSSGSVQLHWSQWPPSQNGSTPRWFYTSKGLLGCGPSGIMAGDAIITDSGAMHVAGVPIVNPSTIVVWEVTPGPGNGFQTTPKTCITSGVPPLIPPNWTGFAPLAAYLFSWQDYLLSQAKQGNELTDKNISDAVPLFCSPVSNFSAYVSPEAAAQSAATTTWGSGVTAVAFDPTRAGSVIAVAIVEGQYMSPSDPDEGPSITGWRVQRWESSLQHVVLHPIFGNPTSSMGGQPPMQTVWQSKVNLSIPPTNDFKNHQSPANGMTTDAQKVSESIPDKSKRVNFDPFDLPSDVRTLARIVYSAHGGEIAIAFLRGGVHIFSGPNFAPVDNYQITVGSAIAVPAFSSTSCCSASVWHDTNKNYTILKIIRVLPPPVPISQAKANSSTWERAIAERFWWSLLVGVDWWDAVGCTQSAAEDGIVPAKRTASQYTWDKFLRQYFLFLVSVSLNSVVAVLDADFHSLPSVQHRQQYGPSLDRIKCRLLEGSNAQEVRAMVLDMQARLLLDMLGRGIESALINSSAFVPELWQASGETLSSIDPETMAVEPALIPCVQAYVDAVLDLASHFITRLRRYASFCRTLASHAVTAGTGSNRNMVASPTQSSATPATSQGWLVQFGIVVDL</sequence>
<dbReference type="InterPro" id="IPR038836">
    <property type="entry name" value="MED16"/>
</dbReference>
<dbReference type="OrthoDB" id="2020837at2759"/>
<proteinExistence type="predicted"/>
<accession>A0A2Z6NPM6</accession>
<dbReference type="Proteomes" id="UP000242715">
    <property type="component" value="Unassembled WGS sequence"/>
</dbReference>
<evidence type="ECO:0000313" key="2">
    <source>
        <dbReference type="Proteomes" id="UP000242715"/>
    </source>
</evidence>
<dbReference type="EMBL" id="DF973717">
    <property type="protein sequence ID" value="GAU38482.1"/>
    <property type="molecule type" value="Genomic_DNA"/>
</dbReference>
<dbReference type="GO" id="GO:0016592">
    <property type="term" value="C:mediator complex"/>
    <property type="evidence" value="ECO:0007669"/>
    <property type="project" value="InterPro"/>
</dbReference>
<organism evidence="1 2">
    <name type="scientific">Trifolium subterraneum</name>
    <name type="common">Subterranean clover</name>
    <dbReference type="NCBI Taxonomy" id="3900"/>
    <lineage>
        <taxon>Eukaryota</taxon>
        <taxon>Viridiplantae</taxon>
        <taxon>Streptophyta</taxon>
        <taxon>Embryophyta</taxon>
        <taxon>Tracheophyta</taxon>
        <taxon>Spermatophyta</taxon>
        <taxon>Magnoliopsida</taxon>
        <taxon>eudicotyledons</taxon>
        <taxon>Gunneridae</taxon>
        <taxon>Pentapetalae</taxon>
        <taxon>rosids</taxon>
        <taxon>fabids</taxon>
        <taxon>Fabales</taxon>
        <taxon>Fabaceae</taxon>
        <taxon>Papilionoideae</taxon>
        <taxon>50 kb inversion clade</taxon>
        <taxon>NPAAA clade</taxon>
        <taxon>Hologalegina</taxon>
        <taxon>IRL clade</taxon>
        <taxon>Trifolieae</taxon>
        <taxon>Trifolium</taxon>
    </lineage>
</organism>
<evidence type="ECO:0000313" key="1">
    <source>
        <dbReference type="EMBL" id="GAU38482.1"/>
    </source>
</evidence>
<gene>
    <name evidence="1" type="ORF">TSUD_64610</name>
</gene>
<dbReference type="AlphaFoldDB" id="A0A2Z6NPM6"/>
<dbReference type="GO" id="GO:0006355">
    <property type="term" value="P:regulation of DNA-templated transcription"/>
    <property type="evidence" value="ECO:0007669"/>
    <property type="project" value="InterPro"/>
</dbReference>
<protein>
    <recommendedName>
        <fullName evidence="3">Mediator of RNA polymerase II transcription subunit 16</fullName>
    </recommendedName>
</protein>
<name>A0A2Z6NPM6_TRISU</name>
<keyword evidence="2" id="KW-1185">Reference proteome</keyword>